<sequence length="39" mass="4441">DTNFRDYGLTCDGSTAKFRHPKSRQAIILTSRDVTIKDL</sequence>
<protein>
    <submittedName>
        <fullName evidence="1">4649_t:CDS:1</fullName>
    </submittedName>
</protein>
<dbReference type="AlphaFoldDB" id="A0A9N9J5K4"/>
<feature type="non-terminal residue" evidence="1">
    <location>
        <position position="1"/>
    </location>
</feature>
<gene>
    <name evidence="1" type="ORF">ALEPTO_LOCUS13855</name>
</gene>
<accession>A0A9N9J5K4</accession>
<comment type="caution">
    <text evidence="1">The sequence shown here is derived from an EMBL/GenBank/DDBJ whole genome shotgun (WGS) entry which is preliminary data.</text>
</comment>
<name>A0A9N9J5K4_9GLOM</name>
<reference evidence="1" key="1">
    <citation type="submission" date="2021-06" db="EMBL/GenBank/DDBJ databases">
        <authorList>
            <person name="Kallberg Y."/>
            <person name="Tangrot J."/>
            <person name="Rosling A."/>
        </authorList>
    </citation>
    <scope>NUCLEOTIDE SEQUENCE</scope>
    <source>
        <strain evidence="1">FL130A</strain>
    </source>
</reference>
<dbReference type="Proteomes" id="UP000789508">
    <property type="component" value="Unassembled WGS sequence"/>
</dbReference>
<organism evidence="1 2">
    <name type="scientific">Ambispora leptoticha</name>
    <dbReference type="NCBI Taxonomy" id="144679"/>
    <lineage>
        <taxon>Eukaryota</taxon>
        <taxon>Fungi</taxon>
        <taxon>Fungi incertae sedis</taxon>
        <taxon>Mucoromycota</taxon>
        <taxon>Glomeromycotina</taxon>
        <taxon>Glomeromycetes</taxon>
        <taxon>Archaeosporales</taxon>
        <taxon>Ambisporaceae</taxon>
        <taxon>Ambispora</taxon>
    </lineage>
</organism>
<dbReference type="EMBL" id="CAJVPS010049097">
    <property type="protein sequence ID" value="CAG8765655.1"/>
    <property type="molecule type" value="Genomic_DNA"/>
</dbReference>
<evidence type="ECO:0000313" key="1">
    <source>
        <dbReference type="EMBL" id="CAG8765655.1"/>
    </source>
</evidence>
<evidence type="ECO:0000313" key="2">
    <source>
        <dbReference type="Proteomes" id="UP000789508"/>
    </source>
</evidence>
<feature type="non-terminal residue" evidence="1">
    <location>
        <position position="39"/>
    </location>
</feature>
<keyword evidence="2" id="KW-1185">Reference proteome</keyword>
<proteinExistence type="predicted"/>